<keyword evidence="1" id="KW-0808">Transferase</keyword>
<accession>A0ABS7FWZ9</accession>
<name>A0ABS7FWZ9_9ACTN</name>
<dbReference type="PANTHER" id="PTHR13947">
    <property type="entry name" value="GNAT FAMILY N-ACETYLTRANSFERASE"/>
    <property type="match status" value="1"/>
</dbReference>
<comment type="caution">
    <text evidence="4">The sequence shown here is derived from an EMBL/GenBank/DDBJ whole genome shotgun (WGS) entry which is preliminary data.</text>
</comment>
<reference evidence="4 5" key="1">
    <citation type="submission" date="2021-07" db="EMBL/GenBank/DDBJ databases">
        <title>Actinomadura sp. PM05-2 isolated from lichen.</title>
        <authorList>
            <person name="Somphong A."/>
            <person name="Phongsopitanun W."/>
            <person name="Tanasupawat S."/>
            <person name="Peongsungnone V."/>
        </authorList>
    </citation>
    <scope>NUCLEOTIDE SEQUENCE [LARGE SCALE GENOMIC DNA]</scope>
    <source>
        <strain evidence="4 5">PM05-2</strain>
    </source>
</reference>
<feature type="domain" description="N-acetyltransferase" evidence="3">
    <location>
        <begin position="45"/>
        <end position="224"/>
    </location>
</feature>
<proteinExistence type="predicted"/>
<evidence type="ECO:0000259" key="3">
    <source>
        <dbReference type="PROSITE" id="PS51186"/>
    </source>
</evidence>
<dbReference type="RefSeq" id="WP_220167423.1">
    <property type="nucleotide sequence ID" value="NZ_JAIBOA010000010.1"/>
</dbReference>
<dbReference type="Pfam" id="PF00583">
    <property type="entry name" value="Acetyltransf_1"/>
    <property type="match status" value="1"/>
</dbReference>
<dbReference type="PROSITE" id="PS51186">
    <property type="entry name" value="GNAT"/>
    <property type="match status" value="1"/>
</dbReference>
<evidence type="ECO:0000256" key="2">
    <source>
        <dbReference type="SAM" id="MobiDB-lite"/>
    </source>
</evidence>
<feature type="compositionally biased region" description="Basic and acidic residues" evidence="2">
    <location>
        <begin position="1"/>
        <end position="15"/>
    </location>
</feature>
<organism evidence="4 5">
    <name type="scientific">Actinomadura parmotrematis</name>
    <dbReference type="NCBI Taxonomy" id="2864039"/>
    <lineage>
        <taxon>Bacteria</taxon>
        <taxon>Bacillati</taxon>
        <taxon>Actinomycetota</taxon>
        <taxon>Actinomycetes</taxon>
        <taxon>Streptosporangiales</taxon>
        <taxon>Thermomonosporaceae</taxon>
        <taxon>Actinomadura</taxon>
    </lineage>
</organism>
<evidence type="ECO:0000313" key="4">
    <source>
        <dbReference type="EMBL" id="MBW8484194.1"/>
    </source>
</evidence>
<dbReference type="InterPro" id="IPR000182">
    <property type="entry name" value="GNAT_dom"/>
</dbReference>
<keyword evidence="5" id="KW-1185">Reference proteome</keyword>
<protein>
    <submittedName>
        <fullName evidence="4">GNAT family N-acetyltransferase</fullName>
    </submittedName>
</protein>
<gene>
    <name evidence="4" type="ORF">K1Y72_17550</name>
</gene>
<evidence type="ECO:0000256" key="1">
    <source>
        <dbReference type="ARBA" id="ARBA00022679"/>
    </source>
</evidence>
<dbReference type="Gene3D" id="3.40.630.30">
    <property type="match status" value="1"/>
</dbReference>
<sequence length="224" mass="24959">MTTHDHDLSAEDTPRRGLPLPPAHPERPALVRLRAEPPTWAFGDLRLRRYRAADHPTVLDLHRAGLAQVGLRPGDGVYYEHDFFRMEEIYLGNGGEFLVGEVRDEIVAMGGLRRADLVPAGSARAAGGRAVTGLPGSVLDDSGPDVAEMVRLRVRPDLQGRGYGAVLVEALERRAAEIGYRLLRADTTERQRAALALYRRFGWTRTRRETIGGIVNVYLEKRLY</sequence>
<evidence type="ECO:0000313" key="5">
    <source>
        <dbReference type="Proteomes" id="UP000774570"/>
    </source>
</evidence>
<dbReference type="CDD" id="cd04301">
    <property type="entry name" value="NAT_SF"/>
    <property type="match status" value="1"/>
</dbReference>
<dbReference type="InterPro" id="IPR016181">
    <property type="entry name" value="Acyl_CoA_acyltransferase"/>
</dbReference>
<dbReference type="InterPro" id="IPR050769">
    <property type="entry name" value="NAT_camello-type"/>
</dbReference>
<feature type="region of interest" description="Disordered" evidence="2">
    <location>
        <begin position="1"/>
        <end position="27"/>
    </location>
</feature>
<dbReference type="SUPFAM" id="SSF55729">
    <property type="entry name" value="Acyl-CoA N-acyltransferases (Nat)"/>
    <property type="match status" value="1"/>
</dbReference>
<dbReference type="PANTHER" id="PTHR13947:SF37">
    <property type="entry name" value="LD18367P"/>
    <property type="match status" value="1"/>
</dbReference>
<dbReference type="EMBL" id="JAIBOA010000010">
    <property type="protein sequence ID" value="MBW8484194.1"/>
    <property type="molecule type" value="Genomic_DNA"/>
</dbReference>
<dbReference type="Proteomes" id="UP000774570">
    <property type="component" value="Unassembled WGS sequence"/>
</dbReference>